<dbReference type="InterPro" id="IPR027417">
    <property type="entry name" value="P-loop_NTPase"/>
</dbReference>
<keyword evidence="2" id="KW-0547">Nucleotide-binding</keyword>
<organism evidence="2 3">
    <name type="scientific">Micrococcus lylae</name>
    <dbReference type="NCBI Taxonomy" id="1273"/>
    <lineage>
        <taxon>Bacteria</taxon>
        <taxon>Bacillati</taxon>
        <taxon>Actinomycetota</taxon>
        <taxon>Actinomycetes</taxon>
        <taxon>Micrococcales</taxon>
        <taxon>Micrococcaceae</taxon>
        <taxon>Micrococcus</taxon>
    </lineage>
</organism>
<dbReference type="GO" id="GO:0005524">
    <property type="term" value="F:ATP binding"/>
    <property type="evidence" value="ECO:0007669"/>
    <property type="project" value="UniProtKB-KW"/>
</dbReference>
<gene>
    <name evidence="2" type="ORF">FM125_01840</name>
</gene>
<name>A0A1R4IED6_9MICC</name>
<feature type="region of interest" description="Disordered" evidence="1">
    <location>
        <begin position="1"/>
        <end position="83"/>
    </location>
</feature>
<sequence length="255" mass="26607">MTVNDTAQPEPVQPEPAASGTTGSAEATPRPRVVLIGGASGSGKSFLARRYGRPHLPLDSFYRPQSEDAAEGGDGPAFPRTPYGEIDWDDPGTWNGPAAVEAIVQLRQTGTAQIPDYDISTSSIVGTVPLHLEYGNGSEADASGAGASGAAGVGGPIVAEGIFATQMPALLEAAGVPFDAWYIDQSPVTTAVRRFARDVAERRKPIPFLLQRGWALFRTDGARKQAAVDAGFVARSTADMQHDLFAMAGAPAEDA</sequence>
<dbReference type="Gene3D" id="3.40.50.300">
    <property type="entry name" value="P-loop containing nucleotide triphosphate hydrolases"/>
    <property type="match status" value="1"/>
</dbReference>
<keyword evidence="2" id="KW-0067">ATP-binding</keyword>
<dbReference type="Proteomes" id="UP000196230">
    <property type="component" value="Unassembled WGS sequence"/>
</dbReference>
<evidence type="ECO:0000256" key="1">
    <source>
        <dbReference type="SAM" id="MobiDB-lite"/>
    </source>
</evidence>
<protein>
    <submittedName>
        <fullName evidence="2">ATP-binding protein</fullName>
    </submittedName>
</protein>
<evidence type="ECO:0000313" key="3">
    <source>
        <dbReference type="Proteomes" id="UP000196230"/>
    </source>
</evidence>
<proteinExistence type="predicted"/>
<dbReference type="SUPFAM" id="SSF52540">
    <property type="entry name" value="P-loop containing nucleoside triphosphate hydrolases"/>
    <property type="match status" value="1"/>
</dbReference>
<dbReference type="AlphaFoldDB" id="A0A1R4IED6"/>
<feature type="compositionally biased region" description="Low complexity" evidence="1">
    <location>
        <begin position="7"/>
        <end position="28"/>
    </location>
</feature>
<dbReference type="EMBL" id="FUKP01000012">
    <property type="protein sequence ID" value="SJN18201.1"/>
    <property type="molecule type" value="Genomic_DNA"/>
</dbReference>
<reference evidence="2 3" key="1">
    <citation type="submission" date="2017-02" db="EMBL/GenBank/DDBJ databases">
        <authorList>
            <person name="Peterson S.W."/>
        </authorList>
    </citation>
    <scope>NUCLEOTIDE SEQUENCE [LARGE SCALE GENOMIC DNA]</scope>
    <source>
        <strain evidence="2 3">2B3F</strain>
    </source>
</reference>
<accession>A0A1R4IED6</accession>
<evidence type="ECO:0000313" key="2">
    <source>
        <dbReference type="EMBL" id="SJN18201.1"/>
    </source>
</evidence>